<comment type="function">
    <text evidence="12">Cell wall formation. Adds enolpyruvyl to UDP-N-acetylglucosamine.</text>
</comment>
<dbReference type="Gene3D" id="3.65.10.10">
    <property type="entry name" value="Enolpyruvate transferase domain"/>
    <property type="match status" value="2"/>
</dbReference>
<keyword evidence="9 12" id="KW-0961">Cell wall biogenesis/degradation</keyword>
<dbReference type="InterPro" id="IPR001986">
    <property type="entry name" value="Enolpyruvate_Tfrase_dom"/>
</dbReference>
<dbReference type="EMBL" id="MHQK01000001">
    <property type="protein sequence ID" value="OHA02414.1"/>
    <property type="molecule type" value="Genomic_DNA"/>
</dbReference>
<evidence type="ECO:0000256" key="12">
    <source>
        <dbReference type="HAMAP-Rule" id="MF_00111"/>
    </source>
</evidence>
<dbReference type="SUPFAM" id="SSF55205">
    <property type="entry name" value="EPT/RTPC-like"/>
    <property type="match status" value="1"/>
</dbReference>
<proteinExistence type="inferred from homology"/>
<evidence type="ECO:0000256" key="10">
    <source>
        <dbReference type="ARBA" id="ARBA00038367"/>
    </source>
</evidence>
<comment type="caution">
    <text evidence="12">Lacks conserved residue(s) required for the propagation of feature annotation.</text>
</comment>
<evidence type="ECO:0000313" key="15">
    <source>
        <dbReference type="Proteomes" id="UP000178710"/>
    </source>
</evidence>
<protein>
    <recommendedName>
        <fullName evidence="12">UDP-N-acetylglucosamine 1-carboxyvinyltransferase</fullName>
        <ecNumber evidence="12">2.5.1.7</ecNumber>
    </recommendedName>
    <alternativeName>
        <fullName evidence="12">Enoylpyruvate transferase</fullName>
    </alternativeName>
    <alternativeName>
        <fullName evidence="12">UDP-N-acetylglucosamine enolpyruvyl transferase</fullName>
        <shortName evidence="12">EPT</shortName>
    </alternativeName>
</protein>
<dbReference type="AlphaFoldDB" id="A0A1G2KT64"/>
<evidence type="ECO:0000256" key="1">
    <source>
        <dbReference type="ARBA" id="ARBA00004496"/>
    </source>
</evidence>
<evidence type="ECO:0000256" key="4">
    <source>
        <dbReference type="ARBA" id="ARBA00022618"/>
    </source>
</evidence>
<keyword evidence="8 12" id="KW-0131">Cell cycle</keyword>
<dbReference type="PANTHER" id="PTHR43783:SF1">
    <property type="entry name" value="UDP-N-ACETYLGLUCOSAMINE 1-CARBOXYVINYLTRANSFERASE"/>
    <property type="match status" value="1"/>
</dbReference>
<evidence type="ECO:0000256" key="9">
    <source>
        <dbReference type="ARBA" id="ARBA00023316"/>
    </source>
</evidence>
<comment type="catalytic activity">
    <reaction evidence="11 12">
        <text>phosphoenolpyruvate + UDP-N-acetyl-alpha-D-glucosamine = UDP-N-acetyl-3-O-(1-carboxyvinyl)-alpha-D-glucosamine + phosphate</text>
        <dbReference type="Rhea" id="RHEA:18681"/>
        <dbReference type="ChEBI" id="CHEBI:43474"/>
        <dbReference type="ChEBI" id="CHEBI:57705"/>
        <dbReference type="ChEBI" id="CHEBI:58702"/>
        <dbReference type="ChEBI" id="CHEBI:68483"/>
        <dbReference type="EC" id="2.5.1.7"/>
    </reaction>
</comment>
<feature type="active site" description="Proton donor" evidence="12">
    <location>
        <position position="120"/>
    </location>
</feature>
<comment type="caution">
    <text evidence="14">The sequence shown here is derived from an EMBL/GenBank/DDBJ whole genome shotgun (WGS) entry which is preliminary data.</text>
</comment>
<comment type="subcellular location">
    <subcellularLocation>
        <location evidence="1 12">Cytoplasm</location>
    </subcellularLocation>
</comment>
<keyword evidence="7 12" id="KW-0573">Peptidoglycan synthesis</keyword>
<dbReference type="PANTHER" id="PTHR43783">
    <property type="entry name" value="UDP-N-ACETYLGLUCOSAMINE 1-CARBOXYVINYLTRANSFERASE"/>
    <property type="match status" value="1"/>
</dbReference>
<evidence type="ECO:0000259" key="13">
    <source>
        <dbReference type="Pfam" id="PF00275"/>
    </source>
</evidence>
<sequence>MAETKFRIRGGKELGGSIRVAGSKNAILPCIAAAMLTEEPILLKRVPDISDVSVMVEIARGLGAEIDWQPDRRELTIVAKQIKSPIVDDTLSRKLRGSVLFSGALLSRMREAAFPYPGGDAIGARPLTVHLQALRSLGVAVKDNGHILLDGAGLAGGRVVMEDPSVTATENTILAAVMAPGATEICLAACEPHVQQLVVMLQQMGAEIRWDGVAALKINGATGLGGTTFTISPDDIEISSMAVLAAATRSEIAIEGVDFSYLDAVLLQLRNMGIEYQTADETLKIIKPKKPYSSSRIQCGLYPKLGSDHLPAFAVLATQAAGTSLIHEWMYEGRLGYIEELQKMGADASILDQHRAIIVGPTPLRGTEIASVDIRAGMAVVIAALVAEGETLVSGVRHIDRGYENLDERLRSLGAVIERVEA</sequence>
<evidence type="ECO:0000313" key="14">
    <source>
        <dbReference type="EMBL" id="OHA02414.1"/>
    </source>
</evidence>
<accession>A0A1G2KT64</accession>
<dbReference type="CDD" id="cd01555">
    <property type="entry name" value="UdpNAET"/>
    <property type="match status" value="1"/>
</dbReference>
<dbReference type="InterPro" id="IPR036968">
    <property type="entry name" value="Enolpyruvate_Tfrase_sf"/>
</dbReference>
<keyword evidence="6 12" id="KW-0133">Cell shape</keyword>
<feature type="binding site" evidence="12">
    <location>
        <position position="96"/>
    </location>
    <ligand>
        <name>UDP-N-acetyl-alpha-D-glucosamine</name>
        <dbReference type="ChEBI" id="CHEBI:57705"/>
    </ligand>
</feature>
<evidence type="ECO:0000256" key="5">
    <source>
        <dbReference type="ARBA" id="ARBA00022679"/>
    </source>
</evidence>
<dbReference type="InterPro" id="IPR050068">
    <property type="entry name" value="MurA_subfamily"/>
</dbReference>
<dbReference type="InterPro" id="IPR013792">
    <property type="entry name" value="RNA3'P_cycl/enolpyr_Trfase_a/b"/>
</dbReference>
<dbReference type="GO" id="GO:0019277">
    <property type="term" value="P:UDP-N-acetylgalactosamine biosynthetic process"/>
    <property type="evidence" value="ECO:0007669"/>
    <property type="project" value="InterPro"/>
</dbReference>
<comment type="pathway">
    <text evidence="2 12">Cell wall biogenesis; peptidoglycan biosynthesis.</text>
</comment>
<gene>
    <name evidence="12" type="primary">murA</name>
    <name evidence="14" type="ORF">A3C12_02055</name>
</gene>
<evidence type="ECO:0000256" key="2">
    <source>
        <dbReference type="ARBA" id="ARBA00004752"/>
    </source>
</evidence>
<keyword evidence="3 12" id="KW-0963">Cytoplasm</keyword>
<dbReference type="InterPro" id="IPR005750">
    <property type="entry name" value="UDP_GlcNAc_COvinyl_MurA"/>
</dbReference>
<dbReference type="Pfam" id="PF00275">
    <property type="entry name" value="EPSP_synthase"/>
    <property type="match status" value="1"/>
</dbReference>
<dbReference type="NCBIfam" id="TIGR01072">
    <property type="entry name" value="murA"/>
    <property type="match status" value="1"/>
</dbReference>
<dbReference type="EC" id="2.5.1.7" evidence="12"/>
<reference evidence="14 15" key="1">
    <citation type="journal article" date="2016" name="Nat. Commun.">
        <title>Thousands of microbial genomes shed light on interconnected biogeochemical processes in an aquifer system.</title>
        <authorList>
            <person name="Anantharaman K."/>
            <person name="Brown C.T."/>
            <person name="Hug L.A."/>
            <person name="Sharon I."/>
            <person name="Castelle C.J."/>
            <person name="Probst A.J."/>
            <person name="Thomas B.C."/>
            <person name="Singh A."/>
            <person name="Wilkins M.J."/>
            <person name="Karaoz U."/>
            <person name="Brodie E.L."/>
            <person name="Williams K.H."/>
            <person name="Hubbard S.S."/>
            <person name="Banfield J.F."/>
        </authorList>
    </citation>
    <scope>NUCLEOTIDE SEQUENCE [LARGE SCALE GENOMIC DNA]</scope>
</reference>
<feature type="binding site" evidence="12">
    <location>
        <begin position="24"/>
        <end position="25"/>
    </location>
    <ligand>
        <name>phosphoenolpyruvate</name>
        <dbReference type="ChEBI" id="CHEBI:58702"/>
    </ligand>
</feature>
<dbReference type="UniPathway" id="UPA00219"/>
<organism evidence="14 15">
    <name type="scientific">Candidatus Sungbacteria bacterium RIFCSPHIGHO2_02_FULL_49_20</name>
    <dbReference type="NCBI Taxonomy" id="1802272"/>
    <lineage>
        <taxon>Bacteria</taxon>
        <taxon>Candidatus Sungiibacteriota</taxon>
    </lineage>
</organism>
<evidence type="ECO:0000256" key="7">
    <source>
        <dbReference type="ARBA" id="ARBA00022984"/>
    </source>
</evidence>
<dbReference type="GO" id="GO:0051301">
    <property type="term" value="P:cell division"/>
    <property type="evidence" value="ECO:0007669"/>
    <property type="project" value="UniProtKB-KW"/>
</dbReference>
<dbReference type="Proteomes" id="UP000178710">
    <property type="component" value="Unassembled WGS sequence"/>
</dbReference>
<feature type="binding site" evidence="12">
    <location>
        <position position="308"/>
    </location>
    <ligand>
        <name>UDP-N-acetyl-alpha-D-glucosamine</name>
        <dbReference type="ChEBI" id="CHEBI:57705"/>
    </ligand>
</feature>
<feature type="domain" description="Enolpyruvate transferase" evidence="13">
    <location>
        <begin position="9"/>
        <end position="410"/>
    </location>
</feature>
<evidence type="ECO:0000256" key="8">
    <source>
        <dbReference type="ARBA" id="ARBA00023306"/>
    </source>
</evidence>
<dbReference type="GO" id="GO:0005737">
    <property type="term" value="C:cytoplasm"/>
    <property type="evidence" value="ECO:0007669"/>
    <property type="project" value="UniProtKB-SubCell"/>
</dbReference>
<dbReference type="GO" id="GO:0008360">
    <property type="term" value="P:regulation of cell shape"/>
    <property type="evidence" value="ECO:0007669"/>
    <property type="project" value="UniProtKB-KW"/>
</dbReference>
<feature type="binding site" evidence="12">
    <location>
        <position position="330"/>
    </location>
    <ligand>
        <name>UDP-N-acetyl-alpha-D-glucosamine</name>
        <dbReference type="ChEBI" id="CHEBI:57705"/>
    </ligand>
</feature>
<dbReference type="NCBIfam" id="NF006873">
    <property type="entry name" value="PRK09369.1"/>
    <property type="match status" value="1"/>
</dbReference>
<dbReference type="HAMAP" id="MF_00111">
    <property type="entry name" value="MurA"/>
    <property type="match status" value="1"/>
</dbReference>
<evidence type="ECO:0000256" key="6">
    <source>
        <dbReference type="ARBA" id="ARBA00022960"/>
    </source>
</evidence>
<evidence type="ECO:0000256" key="11">
    <source>
        <dbReference type="ARBA" id="ARBA00047527"/>
    </source>
</evidence>
<dbReference type="GO" id="GO:0071555">
    <property type="term" value="P:cell wall organization"/>
    <property type="evidence" value="ECO:0007669"/>
    <property type="project" value="UniProtKB-KW"/>
</dbReference>
<evidence type="ECO:0000256" key="3">
    <source>
        <dbReference type="ARBA" id="ARBA00022490"/>
    </source>
</evidence>
<dbReference type="GO" id="GO:0009252">
    <property type="term" value="P:peptidoglycan biosynthetic process"/>
    <property type="evidence" value="ECO:0007669"/>
    <property type="project" value="UniProtKB-UniRule"/>
</dbReference>
<dbReference type="GO" id="GO:0008760">
    <property type="term" value="F:UDP-N-acetylglucosamine 1-carboxyvinyltransferase activity"/>
    <property type="evidence" value="ECO:0007669"/>
    <property type="project" value="UniProtKB-UniRule"/>
</dbReference>
<name>A0A1G2KT64_9BACT</name>
<keyword evidence="4 12" id="KW-0132">Cell division</keyword>
<keyword evidence="5 12" id="KW-0808">Transferase</keyword>
<comment type="similarity">
    <text evidence="10 12">Belongs to the EPSP synthase family. MurA subfamily.</text>
</comment>